<name>A0AC34F9N9_9BILA</name>
<evidence type="ECO:0000313" key="2">
    <source>
        <dbReference type="WBParaSite" id="ES5_v2.g13858.t1"/>
    </source>
</evidence>
<organism evidence="1 2">
    <name type="scientific">Panagrolaimus sp. ES5</name>
    <dbReference type="NCBI Taxonomy" id="591445"/>
    <lineage>
        <taxon>Eukaryota</taxon>
        <taxon>Metazoa</taxon>
        <taxon>Ecdysozoa</taxon>
        <taxon>Nematoda</taxon>
        <taxon>Chromadorea</taxon>
        <taxon>Rhabditida</taxon>
        <taxon>Tylenchina</taxon>
        <taxon>Panagrolaimomorpha</taxon>
        <taxon>Panagrolaimoidea</taxon>
        <taxon>Panagrolaimidae</taxon>
        <taxon>Panagrolaimus</taxon>
    </lineage>
</organism>
<protein>
    <submittedName>
        <fullName evidence="2">PH domain-containing protein</fullName>
    </submittedName>
</protein>
<reference evidence="2" key="1">
    <citation type="submission" date="2022-11" db="UniProtKB">
        <authorList>
            <consortium name="WormBaseParasite"/>
        </authorList>
    </citation>
    <scope>IDENTIFICATION</scope>
</reference>
<dbReference type="Proteomes" id="UP000887579">
    <property type="component" value="Unplaced"/>
</dbReference>
<accession>A0AC34F9N9</accession>
<sequence>MNETQIVFPKIEFEGLIHYYKNGLLTNKWIVAYAELYADSTLMWYKNKGDKESIGSVMLQKYIPYICIGDQINKLPTKQPALEETWSSSLLMTVSMDPKANNIHWFYFDSIDYLKRWLLEIINVLPPLYLPVQIAMEATEVNLDLSIAKNNPQPAEKVTIDYKIESNIQTSDLDKTLNSALFNFGFGSYFCSVD</sequence>
<proteinExistence type="predicted"/>
<dbReference type="WBParaSite" id="ES5_v2.g13858.t1">
    <property type="protein sequence ID" value="ES5_v2.g13858.t1"/>
    <property type="gene ID" value="ES5_v2.g13858"/>
</dbReference>
<evidence type="ECO:0000313" key="1">
    <source>
        <dbReference type="Proteomes" id="UP000887579"/>
    </source>
</evidence>